<gene>
    <name evidence="2" type="ORF">MM415A02667_0007</name>
    <name evidence="1" type="ORF">MM415B01627_0002</name>
</gene>
<accession>A0A6M3JRD6</accession>
<sequence length="97" mass="11300">MEPEDSRMTELPKDVERAFHTARYYLDIDHALEEIRSYMLTQAREIEVMAREICCTRNCNKCIHDTDCPGDATNGSLFIIADYRRQAESEIDNDPQI</sequence>
<name>A0A6M3JRD6_9ZZZZ</name>
<protein>
    <submittedName>
        <fullName evidence="2">Uncharacterized protein</fullName>
    </submittedName>
</protein>
<reference evidence="2" key="1">
    <citation type="submission" date="2020-03" db="EMBL/GenBank/DDBJ databases">
        <title>The deep terrestrial virosphere.</title>
        <authorList>
            <person name="Holmfeldt K."/>
            <person name="Nilsson E."/>
            <person name="Simone D."/>
            <person name="Lopez-Fernandez M."/>
            <person name="Wu X."/>
            <person name="de Brujin I."/>
            <person name="Lundin D."/>
            <person name="Andersson A."/>
            <person name="Bertilsson S."/>
            <person name="Dopson M."/>
        </authorList>
    </citation>
    <scope>NUCLEOTIDE SEQUENCE</scope>
    <source>
        <strain evidence="2">MM415A02667</strain>
        <strain evidence="1">MM415B01627</strain>
    </source>
</reference>
<proteinExistence type="predicted"/>
<evidence type="ECO:0000313" key="1">
    <source>
        <dbReference type="EMBL" id="QJA57519.1"/>
    </source>
</evidence>
<dbReference type="AlphaFoldDB" id="A0A6M3JRD6"/>
<dbReference type="EMBL" id="MT141966">
    <property type="protein sequence ID" value="QJA72624.1"/>
    <property type="molecule type" value="Genomic_DNA"/>
</dbReference>
<evidence type="ECO:0000313" key="2">
    <source>
        <dbReference type="EMBL" id="QJA72624.1"/>
    </source>
</evidence>
<dbReference type="EMBL" id="MT141278">
    <property type="protein sequence ID" value="QJA57519.1"/>
    <property type="molecule type" value="Genomic_DNA"/>
</dbReference>
<organism evidence="2">
    <name type="scientific">viral metagenome</name>
    <dbReference type="NCBI Taxonomy" id="1070528"/>
    <lineage>
        <taxon>unclassified sequences</taxon>
        <taxon>metagenomes</taxon>
        <taxon>organismal metagenomes</taxon>
    </lineage>
</organism>